<reference evidence="2" key="1">
    <citation type="submission" date="2023-03" db="EMBL/GenBank/DDBJ databases">
        <title>Massive genome expansion in bonnet fungi (Mycena s.s.) driven by repeated elements and novel gene families across ecological guilds.</title>
        <authorList>
            <consortium name="Lawrence Berkeley National Laboratory"/>
            <person name="Harder C.B."/>
            <person name="Miyauchi S."/>
            <person name="Viragh M."/>
            <person name="Kuo A."/>
            <person name="Thoen E."/>
            <person name="Andreopoulos B."/>
            <person name="Lu D."/>
            <person name="Skrede I."/>
            <person name="Drula E."/>
            <person name="Henrissat B."/>
            <person name="Morin E."/>
            <person name="Kohler A."/>
            <person name="Barry K."/>
            <person name="LaButti K."/>
            <person name="Morin E."/>
            <person name="Salamov A."/>
            <person name="Lipzen A."/>
            <person name="Mereny Z."/>
            <person name="Hegedus B."/>
            <person name="Baldrian P."/>
            <person name="Stursova M."/>
            <person name="Weitz H."/>
            <person name="Taylor A."/>
            <person name="Grigoriev I.V."/>
            <person name="Nagy L.G."/>
            <person name="Martin F."/>
            <person name="Kauserud H."/>
        </authorList>
    </citation>
    <scope>NUCLEOTIDE SEQUENCE</scope>
    <source>
        <strain evidence="2">CBHHK200</strain>
    </source>
</reference>
<dbReference type="AlphaFoldDB" id="A0AAD6WSL3"/>
<evidence type="ECO:0000256" key="1">
    <source>
        <dbReference type="SAM" id="MobiDB-lite"/>
    </source>
</evidence>
<feature type="region of interest" description="Disordered" evidence="1">
    <location>
        <begin position="430"/>
        <end position="479"/>
    </location>
</feature>
<feature type="region of interest" description="Disordered" evidence="1">
    <location>
        <begin position="13"/>
        <end position="81"/>
    </location>
</feature>
<organism evidence="2 3">
    <name type="scientific">Mycena alexandri</name>
    <dbReference type="NCBI Taxonomy" id="1745969"/>
    <lineage>
        <taxon>Eukaryota</taxon>
        <taxon>Fungi</taxon>
        <taxon>Dikarya</taxon>
        <taxon>Basidiomycota</taxon>
        <taxon>Agaricomycotina</taxon>
        <taxon>Agaricomycetes</taxon>
        <taxon>Agaricomycetidae</taxon>
        <taxon>Agaricales</taxon>
        <taxon>Marasmiineae</taxon>
        <taxon>Mycenaceae</taxon>
        <taxon>Mycena</taxon>
    </lineage>
</organism>
<protein>
    <submittedName>
        <fullName evidence="2">Uncharacterized protein</fullName>
    </submittedName>
</protein>
<keyword evidence="3" id="KW-1185">Reference proteome</keyword>
<feature type="compositionally biased region" description="Basic residues" evidence="1">
    <location>
        <begin position="38"/>
        <end position="49"/>
    </location>
</feature>
<feature type="region of interest" description="Disordered" evidence="1">
    <location>
        <begin position="174"/>
        <end position="216"/>
    </location>
</feature>
<name>A0AAD6WSL3_9AGAR</name>
<feature type="compositionally biased region" description="Polar residues" evidence="1">
    <location>
        <begin position="19"/>
        <end position="33"/>
    </location>
</feature>
<feature type="region of interest" description="Disordered" evidence="1">
    <location>
        <begin position="352"/>
        <end position="380"/>
    </location>
</feature>
<comment type="caution">
    <text evidence="2">The sequence shown here is derived from an EMBL/GenBank/DDBJ whole genome shotgun (WGS) entry which is preliminary data.</text>
</comment>
<sequence length="479" mass="53220">MVHYPLRDSLWNPPPWARVNSSPQDTCSASQEAGNLRRQMRQKSSRRQRQLLPRRQCGPPPLSSKSTHRNHPKNFHSTFLSLGGTGTVRRARGKTVNRLLCPRQWIHRHLSWRVRPQGSPRLSSTLSEAERGRIQGRGIPRLIPGPMPILERRSIMVCPRGLSGYSTRLRSDQLDGKILSASSQDQRRSRHRPRRQRELPSGTHRSVLLPSTTSQPIRVRHPGASRFFFHSFWSYRSKNFGRNINMSPFQGVKRKKSFGFKSKSAETKQPFVPGHSAPQMEIYAPKNRASASAVNPNASPIQPVKRKKSFVFKSTSTEIRPPSGLIAPAPPGGSSARRPPKMDIYVPKGRASGAVSKLNPTPTQAVKRKTSQEFKLPSTEARAFESVPSAAFNSFAPPKMGEAGDLVPAIVQKSEDYPMQTLNPKLRMSAAAQPSQTAVPLNPFGSPKRKPVSAGPTDPEIPVIKSAQALKYDKAPEPQ</sequence>
<evidence type="ECO:0000313" key="3">
    <source>
        <dbReference type="Proteomes" id="UP001218188"/>
    </source>
</evidence>
<proteinExistence type="predicted"/>
<accession>A0AAD6WSL3</accession>
<feature type="region of interest" description="Disordered" evidence="1">
    <location>
        <begin position="319"/>
        <end position="340"/>
    </location>
</feature>
<evidence type="ECO:0000313" key="2">
    <source>
        <dbReference type="EMBL" id="KAJ7025583.1"/>
    </source>
</evidence>
<dbReference type="Proteomes" id="UP001218188">
    <property type="component" value="Unassembled WGS sequence"/>
</dbReference>
<gene>
    <name evidence="2" type="ORF">C8F04DRAFT_133978</name>
</gene>
<dbReference type="EMBL" id="JARJCM010000151">
    <property type="protein sequence ID" value="KAJ7025583.1"/>
    <property type="molecule type" value="Genomic_DNA"/>
</dbReference>